<reference evidence="2 3" key="1">
    <citation type="journal article" date="2011" name="Stand. Genomic Sci.">
        <title>Complete genome sequence of the gliding freshwater bacterium Fluviicola taffensis type strain (RW262).</title>
        <authorList>
            <person name="Woyke T."/>
            <person name="Chertkov O."/>
            <person name="Lapidus A."/>
            <person name="Nolan M."/>
            <person name="Lucas S."/>
            <person name="Del Rio T.G."/>
            <person name="Tice H."/>
            <person name="Cheng J.F."/>
            <person name="Tapia R."/>
            <person name="Han C."/>
            <person name="Goodwin L."/>
            <person name="Pitluck S."/>
            <person name="Liolios K."/>
            <person name="Pagani I."/>
            <person name="Ivanova N."/>
            <person name="Huntemann M."/>
            <person name="Mavromatis K."/>
            <person name="Mikhailova N."/>
            <person name="Pati A."/>
            <person name="Chen A."/>
            <person name="Palaniappan K."/>
            <person name="Land M."/>
            <person name="Hauser L."/>
            <person name="Brambilla E.M."/>
            <person name="Rohde M."/>
            <person name="Mwirichia R."/>
            <person name="Sikorski J."/>
            <person name="Tindall B.J."/>
            <person name="Goker M."/>
            <person name="Bristow J."/>
            <person name="Eisen J.A."/>
            <person name="Markowitz V."/>
            <person name="Hugenholtz P."/>
            <person name="Klenk H.P."/>
            <person name="Kyrpides N.C."/>
        </authorList>
    </citation>
    <scope>NUCLEOTIDE SEQUENCE [LARGE SCALE GENOMIC DNA]</scope>
    <source>
        <strain evidence="3">DSM 16823 / RW262 / RW262</strain>
    </source>
</reference>
<dbReference type="AlphaFoldDB" id="F2IFP0"/>
<evidence type="ECO:0000313" key="2">
    <source>
        <dbReference type="EMBL" id="AEA42498.1"/>
    </source>
</evidence>
<dbReference type="eggNOG" id="ENOG502Z8MK">
    <property type="taxonomic scope" value="Bacteria"/>
</dbReference>
<protein>
    <submittedName>
        <fullName evidence="2">Uncharacterized protein</fullName>
    </submittedName>
</protein>
<dbReference type="Proteomes" id="UP000007463">
    <property type="component" value="Chromosome"/>
</dbReference>
<keyword evidence="1" id="KW-0732">Signal</keyword>
<proteinExistence type="predicted"/>
<reference evidence="3" key="2">
    <citation type="submission" date="2011-02" db="EMBL/GenBank/DDBJ databases">
        <title>The complete genome of Fluviicola taffensis DSM 16823.</title>
        <authorList>
            <consortium name="US DOE Joint Genome Institute (JGI-PGF)"/>
            <person name="Lucas S."/>
            <person name="Copeland A."/>
            <person name="Lapidus A."/>
            <person name="Bruce D."/>
            <person name="Goodwin L."/>
            <person name="Pitluck S."/>
            <person name="Kyrpides N."/>
            <person name="Mavromatis K."/>
            <person name="Ivanova N."/>
            <person name="Mikhailova N."/>
            <person name="Pagani I."/>
            <person name="Chertkov O."/>
            <person name="Detter J.C."/>
            <person name="Han C."/>
            <person name="Tapia R."/>
            <person name="Land M."/>
            <person name="Hauser L."/>
            <person name="Markowitz V."/>
            <person name="Cheng J.-F."/>
            <person name="Hugenholtz P."/>
            <person name="Woyke T."/>
            <person name="Wu D."/>
            <person name="Tindall B."/>
            <person name="Pomrenke H.G."/>
            <person name="Brambilla E."/>
            <person name="Klenk H.-P."/>
            <person name="Eisen J.A."/>
        </authorList>
    </citation>
    <scope>NUCLEOTIDE SEQUENCE [LARGE SCALE GENOMIC DNA]</scope>
    <source>
        <strain evidence="3">DSM 16823 / RW262 / RW262</strain>
    </source>
</reference>
<organism evidence="2 3">
    <name type="scientific">Fluviicola taffensis (strain DSM 16823 / NCIMB 13979 / RW262)</name>
    <dbReference type="NCBI Taxonomy" id="755732"/>
    <lineage>
        <taxon>Bacteria</taxon>
        <taxon>Pseudomonadati</taxon>
        <taxon>Bacteroidota</taxon>
        <taxon>Flavobacteriia</taxon>
        <taxon>Flavobacteriales</taxon>
        <taxon>Crocinitomicaceae</taxon>
        <taxon>Fluviicola</taxon>
    </lineage>
</organism>
<evidence type="ECO:0000313" key="3">
    <source>
        <dbReference type="Proteomes" id="UP000007463"/>
    </source>
</evidence>
<keyword evidence="3" id="KW-1185">Reference proteome</keyword>
<dbReference type="EMBL" id="CP002542">
    <property type="protein sequence ID" value="AEA42498.1"/>
    <property type="molecule type" value="Genomic_DNA"/>
</dbReference>
<feature type="signal peptide" evidence="1">
    <location>
        <begin position="1"/>
        <end position="34"/>
    </location>
</feature>
<accession>F2IFP0</accession>
<dbReference type="STRING" id="755732.Fluta_0493"/>
<gene>
    <name evidence="2" type="ordered locus">Fluta_0493</name>
</gene>
<dbReference type="HOGENOM" id="CLU_803627_0_0_10"/>
<feature type="chain" id="PRO_5003283415" evidence="1">
    <location>
        <begin position="35"/>
        <end position="356"/>
    </location>
</feature>
<dbReference type="KEGG" id="fte:Fluta_0493"/>
<evidence type="ECO:0000256" key="1">
    <source>
        <dbReference type="SAM" id="SignalP"/>
    </source>
</evidence>
<sequence length="356" mass="40477" precursor="true">MATNNQQINQTIMKTQILKFTLLIAFLGSANLYAQTAVEYMNVFTTEYSKIQQDMWDYTSSVSHGKSARKVEKRRAELIQTSSQALAKAKSAKAFNGSTQFRDSVIEYLRINNIVLKEDYAKIVDMEAVSEESYDAMEAYMLARERANDKLVQASDMVGREQKVFAAANNINLISSEDALDKKMTIAGQVYNTYNEIYLIFFKSFKQELYLMDAINRKDINAIEQNRNALISTAKEGLAKLDDVKPYANDKSMIEATKKLLNFYIDEATNETPKMADYFMVTENFDKVKKAFDEIPEKKRTQKDVDGYNKAVNDMNAGVNTYNATNQTLNKKRSGLIDSWNNTASKFTDSHVPKGK</sequence>
<name>F2IFP0_FLUTR</name>